<feature type="transmembrane region" description="Helical" evidence="8">
    <location>
        <begin position="310"/>
        <end position="328"/>
    </location>
</feature>
<feature type="transmembrane region" description="Helical" evidence="8">
    <location>
        <begin position="125"/>
        <end position="152"/>
    </location>
</feature>
<comment type="subcellular location">
    <subcellularLocation>
        <location evidence="1">Cell membrane</location>
        <topology evidence="1">Multi-pass membrane protein</topology>
    </subcellularLocation>
</comment>
<feature type="transmembrane region" description="Helical" evidence="8">
    <location>
        <begin position="289"/>
        <end position="305"/>
    </location>
</feature>
<organism evidence="9 10">
    <name type="scientific">Microbacterium protaetiae</name>
    <dbReference type="NCBI Taxonomy" id="2509458"/>
    <lineage>
        <taxon>Bacteria</taxon>
        <taxon>Bacillati</taxon>
        <taxon>Actinomycetota</taxon>
        <taxon>Actinomycetes</taxon>
        <taxon>Micrococcales</taxon>
        <taxon>Microbacteriaceae</taxon>
        <taxon>Microbacterium</taxon>
    </lineage>
</organism>
<evidence type="ECO:0000256" key="4">
    <source>
        <dbReference type="ARBA" id="ARBA00022692"/>
    </source>
</evidence>
<feature type="transmembrane region" description="Helical" evidence="8">
    <location>
        <begin position="340"/>
        <end position="362"/>
    </location>
</feature>
<dbReference type="KEGG" id="mprt:ET475_12300"/>
<keyword evidence="5 8" id="KW-1133">Transmembrane helix</keyword>
<feature type="transmembrane region" description="Helical" evidence="8">
    <location>
        <begin position="264"/>
        <end position="283"/>
    </location>
</feature>
<protein>
    <submittedName>
        <fullName evidence="9">DUF2029 domain-containing protein</fullName>
    </submittedName>
</protein>
<accession>A0A4P6EKN7</accession>
<evidence type="ECO:0000313" key="9">
    <source>
        <dbReference type="EMBL" id="QAY61849.1"/>
    </source>
</evidence>
<keyword evidence="4 8" id="KW-0812">Transmembrane</keyword>
<dbReference type="EMBL" id="CP035494">
    <property type="protein sequence ID" value="QAY61849.1"/>
    <property type="molecule type" value="Genomic_DNA"/>
</dbReference>
<keyword evidence="3" id="KW-0808">Transferase</keyword>
<evidence type="ECO:0000256" key="7">
    <source>
        <dbReference type="ARBA" id="ARBA00024033"/>
    </source>
</evidence>
<evidence type="ECO:0000313" key="10">
    <source>
        <dbReference type="Proteomes" id="UP000293995"/>
    </source>
</evidence>
<evidence type="ECO:0000256" key="5">
    <source>
        <dbReference type="ARBA" id="ARBA00022989"/>
    </source>
</evidence>
<dbReference type="OrthoDB" id="581198at2"/>
<evidence type="ECO:0000256" key="1">
    <source>
        <dbReference type="ARBA" id="ARBA00004651"/>
    </source>
</evidence>
<evidence type="ECO:0000256" key="2">
    <source>
        <dbReference type="ARBA" id="ARBA00022475"/>
    </source>
</evidence>
<feature type="transmembrane region" description="Helical" evidence="8">
    <location>
        <begin position="52"/>
        <end position="75"/>
    </location>
</feature>
<dbReference type="Proteomes" id="UP000293995">
    <property type="component" value="Chromosome"/>
</dbReference>
<proteinExistence type="inferred from homology"/>
<sequence length="390" mass="41962">MPNQPMGDVYLVYEPWSTAALNGAGIVGITEAWVYPQLALIPMVLAHGVAWIAGYIVGWAILVIVCDALAFWLLVGRATSRGRRVAAWFWLVALACLGPIALYRIDAITIPLAIAGCLWLVGRPWLGSILLAVATWIKVWPAAIMAAAVIALRRRLAVIGGAVVISALTLAAVAAAGGAAYAFGFIGDQTGRDLQLEAPVSTFYLWRAVAHIEGSFIFYNQDMLTFQVTGPNVDVVIALMTPLLFLAIAAVAFLGAVKAWRGASFARLFPALSLALVTAFIVFNKVGSPQYFTWIIVPVLLGLVIERRRWWGPAALVLVIAALTQIVYPMTYDGLLQAHAFPAAVLTARNALTVVLFVWGVVRVARIPRRMPRPAHARIMSGRTQSGALG</sequence>
<keyword evidence="6 8" id="KW-0472">Membrane</keyword>
<evidence type="ECO:0000256" key="3">
    <source>
        <dbReference type="ARBA" id="ARBA00022679"/>
    </source>
</evidence>
<dbReference type="AlphaFoldDB" id="A0A4P6EKN7"/>
<feature type="transmembrane region" description="Helical" evidence="8">
    <location>
        <begin position="87"/>
        <end position="105"/>
    </location>
</feature>
<evidence type="ECO:0000256" key="6">
    <source>
        <dbReference type="ARBA" id="ARBA00023136"/>
    </source>
</evidence>
<feature type="transmembrane region" description="Helical" evidence="8">
    <location>
        <begin position="235"/>
        <end position="257"/>
    </location>
</feature>
<gene>
    <name evidence="9" type="ORF">ET475_12300</name>
</gene>
<name>A0A4P6EKN7_9MICO</name>
<dbReference type="GO" id="GO:0016758">
    <property type="term" value="F:hexosyltransferase activity"/>
    <property type="evidence" value="ECO:0007669"/>
    <property type="project" value="InterPro"/>
</dbReference>
<comment type="similarity">
    <text evidence="7">Belongs to the glycosyltransferase 87 family.</text>
</comment>
<dbReference type="GO" id="GO:0005886">
    <property type="term" value="C:plasma membrane"/>
    <property type="evidence" value="ECO:0007669"/>
    <property type="project" value="UniProtKB-SubCell"/>
</dbReference>
<feature type="transmembrane region" description="Helical" evidence="8">
    <location>
        <begin position="159"/>
        <end position="186"/>
    </location>
</feature>
<dbReference type="Pfam" id="PF09594">
    <property type="entry name" value="GT87"/>
    <property type="match status" value="1"/>
</dbReference>
<dbReference type="InterPro" id="IPR018584">
    <property type="entry name" value="GT87"/>
</dbReference>
<keyword evidence="10" id="KW-1185">Reference proteome</keyword>
<keyword evidence="2" id="KW-1003">Cell membrane</keyword>
<evidence type="ECO:0000256" key="8">
    <source>
        <dbReference type="SAM" id="Phobius"/>
    </source>
</evidence>
<reference evidence="9 10" key="1">
    <citation type="submission" date="2019-01" db="EMBL/GenBank/DDBJ databases">
        <title>Genome sequencing of strain DFW100M-13.</title>
        <authorList>
            <person name="Heo J."/>
            <person name="Kim S.-J."/>
            <person name="Kim J.-S."/>
            <person name="Hong S.-B."/>
            <person name="Kwon S.-W."/>
        </authorList>
    </citation>
    <scope>NUCLEOTIDE SEQUENCE [LARGE SCALE GENOMIC DNA]</scope>
    <source>
        <strain evidence="9 10">DFW100M-13</strain>
    </source>
</reference>